<evidence type="ECO:0000313" key="2">
    <source>
        <dbReference type="Proteomes" id="UP000784294"/>
    </source>
</evidence>
<evidence type="ECO:0000313" key="1">
    <source>
        <dbReference type="EMBL" id="VEL25850.1"/>
    </source>
</evidence>
<dbReference type="AlphaFoldDB" id="A0A448X1J9"/>
<accession>A0A448X1J9</accession>
<keyword evidence="2" id="KW-1185">Reference proteome</keyword>
<proteinExistence type="predicted"/>
<dbReference type="Proteomes" id="UP000784294">
    <property type="component" value="Unassembled WGS sequence"/>
</dbReference>
<sequence>MLDQAKCKRQKTRQRLRWRMSAFVRRMDESRPRALMGNLTSDRPKGGKVERLFDSILQRSLVAPFSDA</sequence>
<reference evidence="1" key="1">
    <citation type="submission" date="2018-11" db="EMBL/GenBank/DDBJ databases">
        <authorList>
            <consortium name="Pathogen Informatics"/>
        </authorList>
    </citation>
    <scope>NUCLEOTIDE SEQUENCE</scope>
</reference>
<name>A0A448X1J9_9PLAT</name>
<protein>
    <submittedName>
        <fullName evidence="1">Uncharacterized protein</fullName>
    </submittedName>
</protein>
<organism evidence="1 2">
    <name type="scientific">Protopolystoma xenopodis</name>
    <dbReference type="NCBI Taxonomy" id="117903"/>
    <lineage>
        <taxon>Eukaryota</taxon>
        <taxon>Metazoa</taxon>
        <taxon>Spiralia</taxon>
        <taxon>Lophotrochozoa</taxon>
        <taxon>Platyhelminthes</taxon>
        <taxon>Monogenea</taxon>
        <taxon>Polyopisthocotylea</taxon>
        <taxon>Polystomatidea</taxon>
        <taxon>Polystomatidae</taxon>
        <taxon>Protopolystoma</taxon>
    </lineage>
</organism>
<comment type="caution">
    <text evidence="1">The sequence shown here is derived from an EMBL/GenBank/DDBJ whole genome shotgun (WGS) entry which is preliminary data.</text>
</comment>
<dbReference type="EMBL" id="CAAALY010076592">
    <property type="protein sequence ID" value="VEL25850.1"/>
    <property type="molecule type" value="Genomic_DNA"/>
</dbReference>
<gene>
    <name evidence="1" type="ORF">PXEA_LOCUS19290</name>
</gene>